<dbReference type="VEuPathDB" id="FungiDB:sscle_12g090510"/>
<evidence type="ECO:0000256" key="1">
    <source>
        <dbReference type="SAM" id="MobiDB-lite"/>
    </source>
</evidence>
<accession>A0A1D9QHA4</accession>
<organism evidence="2 3">
    <name type="scientific">Sclerotinia sclerotiorum (strain ATCC 18683 / 1980 / Ss-1)</name>
    <name type="common">White mold</name>
    <name type="synonym">Whetzelinia sclerotiorum</name>
    <dbReference type="NCBI Taxonomy" id="665079"/>
    <lineage>
        <taxon>Eukaryota</taxon>
        <taxon>Fungi</taxon>
        <taxon>Dikarya</taxon>
        <taxon>Ascomycota</taxon>
        <taxon>Pezizomycotina</taxon>
        <taxon>Leotiomycetes</taxon>
        <taxon>Helotiales</taxon>
        <taxon>Sclerotiniaceae</taxon>
        <taxon>Sclerotinia</taxon>
    </lineage>
</organism>
<protein>
    <submittedName>
        <fullName evidence="2">Uncharacterized protein</fullName>
    </submittedName>
</protein>
<dbReference type="AlphaFoldDB" id="A0A1D9QHA4"/>
<dbReference type="Proteomes" id="UP000177798">
    <property type="component" value="Chromosome 12"/>
</dbReference>
<gene>
    <name evidence="2" type="ORF">sscle_12g090510</name>
</gene>
<feature type="compositionally biased region" description="Acidic residues" evidence="1">
    <location>
        <begin position="396"/>
        <end position="416"/>
    </location>
</feature>
<proteinExistence type="predicted"/>
<feature type="region of interest" description="Disordered" evidence="1">
    <location>
        <begin position="388"/>
        <end position="435"/>
    </location>
</feature>
<evidence type="ECO:0000313" key="3">
    <source>
        <dbReference type="Proteomes" id="UP000177798"/>
    </source>
</evidence>
<dbReference type="EMBL" id="CP017825">
    <property type="protein sequence ID" value="APA14281.1"/>
    <property type="molecule type" value="Genomic_DNA"/>
</dbReference>
<name>A0A1D9QHA4_SCLS1</name>
<evidence type="ECO:0000313" key="2">
    <source>
        <dbReference type="EMBL" id="APA14281.1"/>
    </source>
</evidence>
<reference evidence="3" key="1">
    <citation type="journal article" date="2017" name="Genome Biol. Evol.">
        <title>The complete genome sequence of the phytopathogenic fungus Sclerotinia sclerotiorum reveals insights into the genome architecture of broad host range pathogens.</title>
        <authorList>
            <person name="Derbyshire M."/>
            <person name="Denton-Giles M."/>
            <person name="Hegedus D."/>
            <person name="Seifbarghy S."/>
            <person name="Rollins J."/>
            <person name="van Kan J."/>
            <person name="Seidl M.F."/>
            <person name="Faino L."/>
            <person name="Mbengue M."/>
            <person name="Navaud O."/>
            <person name="Raffaele S."/>
            <person name="Hammond-Kosack K."/>
            <person name="Heard S."/>
            <person name="Oliver R."/>
        </authorList>
    </citation>
    <scope>NUCLEOTIDE SEQUENCE [LARGE SCALE GENOMIC DNA]</scope>
    <source>
        <strain evidence="3">ATCC 18683 / 1980 / Ss-1</strain>
    </source>
</reference>
<dbReference type="OrthoDB" id="3551875at2759"/>
<sequence length="504" mass="53278">MIGTCVGPGIDDPVVVALELSAAELDKIALDKIALDKIALEVIAADDETTIEDTAGVEVGPNELNELLGAGVDSELKAEDWTGRELKVTVDCEPDSLDGRPLSELEANVEDANEDSGTIELPEAVADADADADADSETVELAKVDDASETTEDDTDGIKELRTTELEAPEEKLEALVSTAELDERTAELEITGSEEKMLLVMGIEVDDASETADDDTGGIKEEVERTELTAPEDKLETLVSIAKLDETMAELETTVSEEKLLLAAGMDVEVPNSELKIDVEAADERLSVLLTSETELGAADTEVESTLLLRVTDSVGTADDDGTKEPEEVATLEKLDCSEKVLEAGVDVPTAAEEDAGAVDSALLLVGTVSDDKVLLTEKYTEDTCDSEMLKVESTDDGSADDETTDDGSTDDENTELEKVGSTLASDETEPMEEERLPELIAVEVEAGNSLLETDTGILLLTAGIEVDWLEKIGAVLVIDSDPTLDVATAEDVALLEGGTVGQ</sequence>